<evidence type="ECO:0000256" key="1">
    <source>
        <dbReference type="ARBA" id="ARBA00022527"/>
    </source>
</evidence>
<feature type="domain" description="Protein kinase" evidence="8">
    <location>
        <begin position="9"/>
        <end position="336"/>
    </location>
</feature>
<reference evidence="9" key="1">
    <citation type="submission" date="2021-01" db="EMBL/GenBank/DDBJ databases">
        <title>A chromosome-scale assembly of European eel, Anguilla anguilla.</title>
        <authorList>
            <person name="Henkel C."/>
            <person name="Jong-Raadsen S.A."/>
            <person name="Dufour S."/>
            <person name="Weltzien F.-A."/>
            <person name="Palstra A.P."/>
            <person name="Pelster B."/>
            <person name="Spaink H.P."/>
            <person name="Van Den Thillart G.E."/>
            <person name="Jansen H."/>
            <person name="Zahm M."/>
            <person name="Klopp C."/>
            <person name="Cedric C."/>
            <person name="Louis A."/>
            <person name="Berthelot C."/>
            <person name="Parey E."/>
            <person name="Roest Crollius H."/>
            <person name="Montfort J."/>
            <person name="Robinson-Rechavi M."/>
            <person name="Bucao C."/>
            <person name="Bouchez O."/>
            <person name="Gislard M."/>
            <person name="Lluch J."/>
            <person name="Milhes M."/>
            <person name="Lampietro C."/>
            <person name="Lopez Roques C."/>
            <person name="Donnadieu C."/>
            <person name="Braasch I."/>
            <person name="Desvignes T."/>
            <person name="Postlethwait J."/>
            <person name="Bobe J."/>
            <person name="Guiguen Y."/>
            <person name="Dirks R."/>
        </authorList>
    </citation>
    <scope>NUCLEOTIDE SEQUENCE</scope>
    <source>
        <strain evidence="9">Tag_6206</strain>
        <tissue evidence="9">Liver</tissue>
    </source>
</reference>
<dbReference type="PANTHER" id="PTHR24058">
    <property type="entry name" value="DUAL SPECIFICITY PROTEIN KINASE"/>
    <property type="match status" value="1"/>
</dbReference>
<evidence type="ECO:0000256" key="3">
    <source>
        <dbReference type="ARBA" id="ARBA00022741"/>
    </source>
</evidence>
<dbReference type="EMBL" id="JAFIRN010000009">
    <property type="protein sequence ID" value="KAG5842890.1"/>
    <property type="molecule type" value="Genomic_DNA"/>
</dbReference>
<dbReference type="InterPro" id="IPR008271">
    <property type="entry name" value="Ser/Thr_kinase_AS"/>
</dbReference>
<keyword evidence="5 6" id="KW-0067">ATP-binding</keyword>
<dbReference type="InterPro" id="IPR000719">
    <property type="entry name" value="Prot_kinase_dom"/>
</dbReference>
<evidence type="ECO:0000313" key="10">
    <source>
        <dbReference type="Proteomes" id="UP001044222"/>
    </source>
</evidence>
<dbReference type="SMART" id="SM00220">
    <property type="entry name" value="S_TKc"/>
    <property type="match status" value="1"/>
</dbReference>
<evidence type="ECO:0000256" key="4">
    <source>
        <dbReference type="ARBA" id="ARBA00022777"/>
    </source>
</evidence>
<proteinExistence type="predicted"/>
<evidence type="ECO:0000256" key="6">
    <source>
        <dbReference type="PROSITE-ProRule" id="PRU10141"/>
    </source>
</evidence>
<feature type="region of interest" description="Disordered" evidence="7">
    <location>
        <begin position="362"/>
        <end position="390"/>
    </location>
</feature>
<dbReference type="GO" id="GO:0004674">
    <property type="term" value="F:protein serine/threonine kinase activity"/>
    <property type="evidence" value="ECO:0007669"/>
    <property type="project" value="UniProtKB-KW"/>
</dbReference>
<dbReference type="Pfam" id="PF00069">
    <property type="entry name" value="Pkinase"/>
    <property type="match status" value="1"/>
</dbReference>
<keyword evidence="3 6" id="KW-0547">Nucleotide-binding</keyword>
<dbReference type="InterPro" id="IPR050494">
    <property type="entry name" value="Ser_Thr_dual-spec_kinase"/>
</dbReference>
<evidence type="ECO:0000313" key="9">
    <source>
        <dbReference type="EMBL" id="KAG5842890.1"/>
    </source>
</evidence>
<dbReference type="PROSITE" id="PS00107">
    <property type="entry name" value="PROTEIN_KINASE_ATP"/>
    <property type="match status" value="1"/>
</dbReference>
<dbReference type="Gene3D" id="3.30.200.20">
    <property type="entry name" value="Phosphorylase Kinase, domain 1"/>
    <property type="match status" value="1"/>
</dbReference>
<dbReference type="AlphaFoldDB" id="A0A9D3M8T9"/>
<dbReference type="Gene3D" id="1.10.510.10">
    <property type="entry name" value="Transferase(Phosphotransferase) domain 1"/>
    <property type="match status" value="1"/>
</dbReference>
<keyword evidence="4" id="KW-0418">Kinase</keyword>
<protein>
    <recommendedName>
        <fullName evidence="8">Protein kinase domain-containing protein</fullName>
    </recommendedName>
</protein>
<keyword evidence="10" id="KW-1185">Reference proteome</keyword>
<feature type="compositionally biased region" description="Low complexity" evidence="7">
    <location>
        <begin position="440"/>
        <end position="454"/>
    </location>
</feature>
<evidence type="ECO:0000256" key="7">
    <source>
        <dbReference type="SAM" id="MobiDB-lite"/>
    </source>
</evidence>
<dbReference type="GO" id="GO:0005737">
    <property type="term" value="C:cytoplasm"/>
    <property type="evidence" value="ECO:0007669"/>
    <property type="project" value="TreeGrafter"/>
</dbReference>
<dbReference type="GO" id="GO:0004713">
    <property type="term" value="F:protein tyrosine kinase activity"/>
    <property type="evidence" value="ECO:0007669"/>
    <property type="project" value="TreeGrafter"/>
</dbReference>
<dbReference type="InterPro" id="IPR017441">
    <property type="entry name" value="Protein_kinase_ATP_BS"/>
</dbReference>
<dbReference type="PROSITE" id="PS50011">
    <property type="entry name" value="PROTEIN_KINASE_DOM"/>
    <property type="match status" value="1"/>
</dbReference>
<dbReference type="SUPFAM" id="SSF56112">
    <property type="entry name" value="Protein kinase-like (PK-like)"/>
    <property type="match status" value="1"/>
</dbReference>
<name>A0A9D3M8T9_ANGAN</name>
<dbReference type="PROSITE" id="PS00108">
    <property type="entry name" value="PROTEIN_KINASE_ST"/>
    <property type="match status" value="1"/>
</dbReference>
<dbReference type="GO" id="GO:0005524">
    <property type="term" value="F:ATP binding"/>
    <property type="evidence" value="ECO:0007669"/>
    <property type="project" value="UniProtKB-UniRule"/>
</dbReference>
<evidence type="ECO:0000256" key="2">
    <source>
        <dbReference type="ARBA" id="ARBA00022679"/>
    </source>
</evidence>
<dbReference type="InterPro" id="IPR011009">
    <property type="entry name" value="Kinase-like_dom_sf"/>
</dbReference>
<organism evidence="9 10">
    <name type="scientific">Anguilla anguilla</name>
    <name type="common">European freshwater eel</name>
    <name type="synonym">Muraena anguilla</name>
    <dbReference type="NCBI Taxonomy" id="7936"/>
    <lineage>
        <taxon>Eukaryota</taxon>
        <taxon>Metazoa</taxon>
        <taxon>Chordata</taxon>
        <taxon>Craniata</taxon>
        <taxon>Vertebrata</taxon>
        <taxon>Euteleostomi</taxon>
        <taxon>Actinopterygii</taxon>
        <taxon>Neopterygii</taxon>
        <taxon>Teleostei</taxon>
        <taxon>Anguilliformes</taxon>
        <taxon>Anguillidae</taxon>
        <taxon>Anguilla</taxon>
    </lineage>
</organism>
<feature type="binding site" evidence="6">
    <location>
        <position position="39"/>
    </location>
    <ligand>
        <name>ATP</name>
        <dbReference type="ChEBI" id="CHEBI:30616"/>
    </ligand>
</feature>
<comment type="caution">
    <text evidence="9">The sequence shown here is derived from an EMBL/GenBank/DDBJ whole genome shotgun (WGS) entry which is preliminary data.</text>
</comment>
<dbReference type="PANTHER" id="PTHR24058:SF46">
    <property type="entry name" value="HOMEODOMAIN-INTERACTING PROTEIN KINASE 4"/>
    <property type="match status" value="1"/>
</dbReference>
<dbReference type="Proteomes" id="UP001044222">
    <property type="component" value="Chromosome 9"/>
</dbReference>
<keyword evidence="1" id="KW-0723">Serine/threonine-protein kinase</keyword>
<evidence type="ECO:0000256" key="5">
    <source>
        <dbReference type="ARBA" id="ARBA00022840"/>
    </source>
</evidence>
<feature type="region of interest" description="Disordered" evidence="7">
    <location>
        <begin position="404"/>
        <end position="481"/>
    </location>
</feature>
<dbReference type="GO" id="GO:0005634">
    <property type="term" value="C:nucleus"/>
    <property type="evidence" value="ECO:0007669"/>
    <property type="project" value="TreeGrafter"/>
</dbReference>
<keyword evidence="2" id="KW-0808">Transferase</keyword>
<gene>
    <name evidence="9" type="ORF">ANANG_G00182560</name>
</gene>
<evidence type="ECO:0000259" key="8">
    <source>
        <dbReference type="PROSITE" id="PS50011"/>
    </source>
</evidence>
<accession>A0A9D3M8T9</accession>
<sequence length="506" mass="57092">MISSESEQYDYTDDLGYGMFGTVATYERQSDKKIVAVKKLFRAGNRMAIREARLLSALMAHNAYKHHIIRFYEGFSHDFFFYIVEEALEQNLNKYRKTNALKKFEIRDIRTIMLQLLIALAKLEDMGIVHTDIKQDNILLVNQGRQPFRVKLADFGSAMTANELAKMWTPYIQPRFVRAPEVLLACPCDPKIDMWSLGCVMGEMAIGRMVFPSLCELDLAHSIFGTRGMPSAAMLSSGIKTKKFFDRVETSKGVYGWQLKPYNGRQLFSGTQSLRGYAPANLDLLRNMEELEHGSEVQDFAELADRRSLVDLLNRMLVLEPEKRVGPNQALRHPFLTLKHLSGRAKPRAQYSLQGYREAGVCPPQDRAWNCDSSSEESDPEVPKKKRRRSVRRSLRSFFSRVFSRRRKRQPAASQVNVDPPEGPSSAARGGQPAQNPVTTEQQSPEASSSSSAFESEESSTEDSGGAPAVPEGPPKKRGFLKWLRTRFSEWRGKKSASSPGSDSSL</sequence>